<dbReference type="InterPro" id="IPR001312">
    <property type="entry name" value="Hexokinase"/>
</dbReference>
<dbReference type="Proteomes" id="UP000078046">
    <property type="component" value="Unassembled WGS sequence"/>
</dbReference>
<evidence type="ECO:0000256" key="5">
    <source>
        <dbReference type="ARBA" id="ARBA00022679"/>
    </source>
</evidence>
<dbReference type="PANTHER" id="PTHR19443:SF16">
    <property type="entry name" value="HEXOKINASE TYPE 1-RELATED"/>
    <property type="match status" value="1"/>
</dbReference>
<dbReference type="GO" id="GO:0005739">
    <property type="term" value="C:mitochondrion"/>
    <property type="evidence" value="ECO:0007669"/>
    <property type="project" value="TreeGrafter"/>
</dbReference>
<evidence type="ECO:0000259" key="14">
    <source>
        <dbReference type="Pfam" id="PF00349"/>
    </source>
</evidence>
<proteinExistence type="inferred from homology"/>
<sequence length="662" mass="74742">MYSAIDTTLNAFLLDPETYKEVSRLLSVEIESGLVNNERSSLKMLNSFVTDLPNGSETGSFLALDLGGTNFRVMLIDIDGNAYKSTSNIYYIPESVKIGNSIKMFDLIADSIQDFMIKYNLMDKHMRLGFTFSFPLLQTSLSTGKLISWTKGYKIDDAVGNCINQLLTDAIHRKNLNVSICAILNDTVGTLMTTAFEYHNAKIGVVIGTGTNMCYVEKICNYKKWVNRDSTENSKYVFLLSNYDLISSSTVRIVIISILYYLYSNGPFIQNPFAFEIFSIMKKTKNIITKPFWSTSIGNQTEQFFVSCLVNDKVTDLYSHTAYEIVNDGLQFIKLQNVTDIHTQLLKIEGRKPTMARCLAPSILPSQEFTNSKYTKEHSVLFSSEILDIIVNIISGENPPINSSFAPKLLRLRPPLHIADDELCWINPIVDYAPIIMDNSIISIESKFSELSRLIAKSHRIVLPIEKQNTIYNLLNESPSLVNGVKLRLDSFKLLVEYNPNVAVHCIASMIKSEESTESKNSTKFLLGIQKIGLSLHTLEVINSLVAIVKLPLEFTTSFASNCLRSCEAMNDKTYQNRMIRLVCVFIQSLFRNDLVDKEIRGEVTRAIWDQTSFAKTLSIFIFGCASIMAMFIELQAFCIQYSRIKEAANLFKLVKSEESVI</sequence>
<dbReference type="GO" id="GO:0008865">
    <property type="term" value="F:fructokinase activity"/>
    <property type="evidence" value="ECO:0007669"/>
    <property type="project" value="TreeGrafter"/>
</dbReference>
<evidence type="ECO:0000256" key="13">
    <source>
        <dbReference type="SAM" id="Phobius"/>
    </source>
</evidence>
<dbReference type="GO" id="GO:0006006">
    <property type="term" value="P:glucose metabolic process"/>
    <property type="evidence" value="ECO:0007669"/>
    <property type="project" value="TreeGrafter"/>
</dbReference>
<evidence type="ECO:0000256" key="1">
    <source>
        <dbReference type="ARBA" id="ARBA00004888"/>
    </source>
</evidence>
<comment type="catalytic activity">
    <reaction evidence="10">
        <text>a D-hexose + ATP = a D-hexose 6-phosphate + ADP + H(+)</text>
        <dbReference type="Rhea" id="RHEA:22740"/>
        <dbReference type="ChEBI" id="CHEBI:4194"/>
        <dbReference type="ChEBI" id="CHEBI:15378"/>
        <dbReference type="ChEBI" id="CHEBI:30616"/>
        <dbReference type="ChEBI" id="CHEBI:229467"/>
        <dbReference type="ChEBI" id="CHEBI:456216"/>
        <dbReference type="EC" id="2.7.1.1"/>
    </reaction>
    <physiologicalReaction direction="left-to-right" evidence="10">
        <dbReference type="Rhea" id="RHEA:22741"/>
    </physiologicalReaction>
</comment>
<feature type="domain" description="Hexokinase N-terminal" evidence="14">
    <location>
        <begin position="5"/>
        <end position="195"/>
    </location>
</feature>
<accession>A0A177BBY2</accession>
<feature type="transmembrane region" description="Helical" evidence="13">
    <location>
        <begin position="618"/>
        <end position="640"/>
    </location>
</feature>
<keyword evidence="9" id="KW-0324">Glycolysis</keyword>
<dbReference type="InterPro" id="IPR022672">
    <property type="entry name" value="Hexokinase_N"/>
</dbReference>
<dbReference type="Pfam" id="PF00349">
    <property type="entry name" value="Hexokinase_1"/>
    <property type="match status" value="1"/>
</dbReference>
<organism evidence="16 17">
    <name type="scientific">Intoshia linei</name>
    <dbReference type="NCBI Taxonomy" id="1819745"/>
    <lineage>
        <taxon>Eukaryota</taxon>
        <taxon>Metazoa</taxon>
        <taxon>Spiralia</taxon>
        <taxon>Lophotrochozoa</taxon>
        <taxon>Mesozoa</taxon>
        <taxon>Orthonectida</taxon>
        <taxon>Rhopaluridae</taxon>
        <taxon>Intoshia</taxon>
    </lineage>
</organism>
<evidence type="ECO:0000313" key="17">
    <source>
        <dbReference type="Proteomes" id="UP000078046"/>
    </source>
</evidence>
<dbReference type="GO" id="GO:0001678">
    <property type="term" value="P:intracellular glucose homeostasis"/>
    <property type="evidence" value="ECO:0007669"/>
    <property type="project" value="InterPro"/>
</dbReference>
<comment type="pathway">
    <text evidence="1">Carbohydrate degradation; glycolysis; D-glyceraldehyde 3-phosphate and glycerone phosphate from D-glucose: step 1/4.</text>
</comment>
<dbReference type="UniPathway" id="UPA00109">
    <property type="reaction ID" value="UER00180"/>
</dbReference>
<keyword evidence="7" id="KW-0418">Kinase</keyword>
<dbReference type="InterPro" id="IPR022673">
    <property type="entry name" value="Hexokinase_C"/>
</dbReference>
<evidence type="ECO:0000256" key="7">
    <source>
        <dbReference type="ARBA" id="ARBA00022777"/>
    </source>
</evidence>
<reference evidence="16 17" key="1">
    <citation type="submission" date="2016-04" db="EMBL/GenBank/DDBJ databases">
        <title>The genome of Intoshia linei affirms orthonectids as highly simplified spiralians.</title>
        <authorList>
            <person name="Mikhailov K.V."/>
            <person name="Slusarev G.S."/>
            <person name="Nikitin M.A."/>
            <person name="Logacheva M.D."/>
            <person name="Penin A."/>
            <person name="Aleoshin V."/>
            <person name="Panchin Y.V."/>
        </authorList>
    </citation>
    <scope>NUCLEOTIDE SEQUENCE [LARGE SCALE GENOMIC DNA]</scope>
    <source>
        <strain evidence="16">Intl2013</strain>
        <tissue evidence="16">Whole animal</tissue>
    </source>
</reference>
<dbReference type="PANTHER" id="PTHR19443">
    <property type="entry name" value="HEXOKINASE"/>
    <property type="match status" value="1"/>
</dbReference>
<dbReference type="SUPFAM" id="SSF53067">
    <property type="entry name" value="Actin-like ATPase domain"/>
    <property type="match status" value="2"/>
</dbReference>
<dbReference type="Gene3D" id="3.30.420.40">
    <property type="match status" value="1"/>
</dbReference>
<gene>
    <name evidence="16" type="ORF">A3Q56_00451</name>
</gene>
<dbReference type="GO" id="GO:0005829">
    <property type="term" value="C:cytosol"/>
    <property type="evidence" value="ECO:0007669"/>
    <property type="project" value="TreeGrafter"/>
</dbReference>
<keyword evidence="6" id="KW-0547">Nucleotide-binding</keyword>
<comment type="catalytic activity">
    <reaction evidence="11">
        <text>D-fructose + ATP = D-fructose 6-phosphate + ADP + H(+)</text>
        <dbReference type="Rhea" id="RHEA:16125"/>
        <dbReference type="ChEBI" id="CHEBI:15378"/>
        <dbReference type="ChEBI" id="CHEBI:30616"/>
        <dbReference type="ChEBI" id="CHEBI:37721"/>
        <dbReference type="ChEBI" id="CHEBI:61527"/>
        <dbReference type="ChEBI" id="CHEBI:456216"/>
        <dbReference type="EC" id="2.7.1.1"/>
    </reaction>
    <physiologicalReaction direction="left-to-right" evidence="11">
        <dbReference type="Rhea" id="RHEA:16126"/>
    </physiologicalReaction>
</comment>
<evidence type="ECO:0000256" key="10">
    <source>
        <dbReference type="ARBA" id="ARBA00044613"/>
    </source>
</evidence>
<evidence type="ECO:0000256" key="4">
    <source>
        <dbReference type="ARBA" id="ARBA00012324"/>
    </source>
</evidence>
<dbReference type="GO" id="GO:0005536">
    <property type="term" value="F:D-glucose binding"/>
    <property type="evidence" value="ECO:0007669"/>
    <property type="project" value="InterPro"/>
</dbReference>
<evidence type="ECO:0000256" key="3">
    <source>
        <dbReference type="ARBA" id="ARBA00009225"/>
    </source>
</evidence>
<dbReference type="InterPro" id="IPR043129">
    <property type="entry name" value="ATPase_NBD"/>
</dbReference>
<dbReference type="FunFam" id="3.30.420.40:FF:000805">
    <property type="entry name" value="Hexokinase-2"/>
    <property type="match status" value="1"/>
</dbReference>
<dbReference type="InterPro" id="IPR019312">
    <property type="entry name" value="CNOT11"/>
</dbReference>
<keyword evidence="17" id="KW-1185">Reference proteome</keyword>
<comment type="pathway">
    <text evidence="2">Carbohydrate metabolism; hexose metabolism.</text>
</comment>
<comment type="caution">
    <text evidence="16">The sequence shown here is derived from an EMBL/GenBank/DDBJ whole genome shotgun (WGS) entry which is preliminary data.</text>
</comment>
<dbReference type="PRINTS" id="PR00475">
    <property type="entry name" value="HEXOKINASE"/>
</dbReference>
<comment type="catalytic activity">
    <reaction evidence="12">
        <text>D-glucose + ATP = D-glucose 6-phosphate + ADP + H(+)</text>
        <dbReference type="Rhea" id="RHEA:17825"/>
        <dbReference type="ChEBI" id="CHEBI:4167"/>
        <dbReference type="ChEBI" id="CHEBI:15378"/>
        <dbReference type="ChEBI" id="CHEBI:30616"/>
        <dbReference type="ChEBI" id="CHEBI:61548"/>
        <dbReference type="ChEBI" id="CHEBI:456216"/>
        <dbReference type="EC" id="2.7.1.1"/>
    </reaction>
    <physiologicalReaction direction="left-to-right" evidence="12">
        <dbReference type="Rhea" id="RHEA:17826"/>
    </physiologicalReaction>
</comment>
<evidence type="ECO:0000259" key="15">
    <source>
        <dbReference type="Pfam" id="PF03727"/>
    </source>
</evidence>
<evidence type="ECO:0000256" key="12">
    <source>
        <dbReference type="ARBA" id="ARBA00048160"/>
    </source>
</evidence>
<keyword evidence="8" id="KW-0067">ATP-binding</keyword>
<dbReference type="EMBL" id="LWCA01000026">
    <property type="protein sequence ID" value="OAF71756.1"/>
    <property type="molecule type" value="Genomic_DNA"/>
</dbReference>
<dbReference type="PROSITE" id="PS51748">
    <property type="entry name" value="HEXOKINASE_2"/>
    <property type="match status" value="1"/>
</dbReference>
<feature type="domain" description="Hexokinase C-terminal" evidence="15">
    <location>
        <begin position="202"/>
        <end position="233"/>
    </location>
</feature>
<keyword evidence="13" id="KW-1133">Transmembrane helix</keyword>
<dbReference type="GO" id="GO:0004340">
    <property type="term" value="F:glucokinase activity"/>
    <property type="evidence" value="ECO:0007669"/>
    <property type="project" value="TreeGrafter"/>
</dbReference>
<evidence type="ECO:0000256" key="11">
    <source>
        <dbReference type="ARBA" id="ARBA00047905"/>
    </source>
</evidence>
<keyword evidence="5" id="KW-0808">Transferase</keyword>
<dbReference type="UniPathway" id="UPA00242"/>
<evidence type="ECO:0000256" key="8">
    <source>
        <dbReference type="ARBA" id="ARBA00022840"/>
    </source>
</evidence>
<dbReference type="OrthoDB" id="10265389at2759"/>
<keyword evidence="13" id="KW-0812">Transmembrane</keyword>
<evidence type="ECO:0000256" key="2">
    <source>
        <dbReference type="ARBA" id="ARBA00005028"/>
    </source>
</evidence>
<dbReference type="Pfam" id="PF03727">
    <property type="entry name" value="Hexokinase_2"/>
    <property type="match status" value="1"/>
</dbReference>
<keyword evidence="13" id="KW-0472">Membrane</keyword>
<dbReference type="AlphaFoldDB" id="A0A177BBY2"/>
<dbReference type="GO" id="GO:0005524">
    <property type="term" value="F:ATP binding"/>
    <property type="evidence" value="ECO:0007669"/>
    <property type="project" value="UniProtKB-KW"/>
</dbReference>
<dbReference type="GO" id="GO:0030014">
    <property type="term" value="C:CCR4-NOT complex"/>
    <property type="evidence" value="ECO:0007669"/>
    <property type="project" value="InterPro"/>
</dbReference>
<protein>
    <recommendedName>
        <fullName evidence="4">hexokinase</fullName>
        <ecNumber evidence="4">2.7.1.1</ecNumber>
    </recommendedName>
</protein>
<dbReference type="Pfam" id="PF10155">
    <property type="entry name" value="CNOT11"/>
    <property type="match status" value="2"/>
</dbReference>
<comment type="similarity">
    <text evidence="3">Belongs to the hexokinase family.</text>
</comment>
<evidence type="ECO:0000256" key="6">
    <source>
        <dbReference type="ARBA" id="ARBA00022741"/>
    </source>
</evidence>
<name>A0A177BBY2_9BILA</name>
<dbReference type="GO" id="GO:0006096">
    <property type="term" value="P:glycolytic process"/>
    <property type="evidence" value="ECO:0007669"/>
    <property type="project" value="UniProtKB-UniPathway"/>
</dbReference>
<evidence type="ECO:0000313" key="16">
    <source>
        <dbReference type="EMBL" id="OAF71756.1"/>
    </source>
</evidence>
<evidence type="ECO:0000256" key="9">
    <source>
        <dbReference type="ARBA" id="ARBA00023152"/>
    </source>
</evidence>
<dbReference type="EC" id="2.7.1.1" evidence="4"/>